<protein>
    <recommendedName>
        <fullName evidence="4">Lipoprotein</fullName>
    </recommendedName>
</protein>
<gene>
    <name evidence="2" type="ORF">GCM10011521_16310</name>
</gene>
<keyword evidence="3" id="KW-1185">Reference proteome</keyword>
<sequence length="127" mass="14542">MKSLSSKVVASFSISVLLLGGCAHTEIVKTHYDNEFDPPRTWLSMRVGAMPNSEVSPRLVRDGEALLREMGDESVFEVAVRNESCRSICYFFMPRLSDHIYWVLTTDESQKRFNKYFSYSLPEHGNP</sequence>
<comment type="caution">
    <text evidence="2">The sequence shown here is derived from an EMBL/GenBank/DDBJ whole genome shotgun (WGS) entry which is preliminary data.</text>
</comment>
<reference evidence="3" key="1">
    <citation type="journal article" date="2019" name="Int. J. Syst. Evol. Microbiol.">
        <title>The Global Catalogue of Microorganisms (GCM) 10K type strain sequencing project: providing services to taxonomists for standard genome sequencing and annotation.</title>
        <authorList>
            <consortium name="The Broad Institute Genomics Platform"/>
            <consortium name="The Broad Institute Genome Sequencing Center for Infectious Disease"/>
            <person name="Wu L."/>
            <person name="Ma J."/>
        </authorList>
    </citation>
    <scope>NUCLEOTIDE SEQUENCE [LARGE SCALE GENOMIC DNA]</scope>
    <source>
        <strain evidence="3">CGMCC 1.15905</strain>
    </source>
</reference>
<dbReference type="PROSITE" id="PS51257">
    <property type="entry name" value="PROKAR_LIPOPROTEIN"/>
    <property type="match status" value="1"/>
</dbReference>
<feature type="chain" id="PRO_5045512732" description="Lipoprotein" evidence="1">
    <location>
        <begin position="26"/>
        <end position="127"/>
    </location>
</feature>
<evidence type="ECO:0000313" key="3">
    <source>
        <dbReference type="Proteomes" id="UP000623419"/>
    </source>
</evidence>
<evidence type="ECO:0008006" key="4">
    <source>
        <dbReference type="Google" id="ProtNLM"/>
    </source>
</evidence>
<organism evidence="2 3">
    <name type="scientific">Arenimonas soli</name>
    <dbReference type="NCBI Taxonomy" id="2269504"/>
    <lineage>
        <taxon>Bacteria</taxon>
        <taxon>Pseudomonadati</taxon>
        <taxon>Pseudomonadota</taxon>
        <taxon>Gammaproteobacteria</taxon>
        <taxon>Lysobacterales</taxon>
        <taxon>Lysobacteraceae</taxon>
        <taxon>Arenimonas</taxon>
    </lineage>
</organism>
<feature type="signal peptide" evidence="1">
    <location>
        <begin position="1"/>
        <end position="25"/>
    </location>
</feature>
<keyword evidence="1" id="KW-0732">Signal</keyword>
<evidence type="ECO:0000313" key="2">
    <source>
        <dbReference type="EMBL" id="GGA78824.1"/>
    </source>
</evidence>
<name>A0ABQ1HJZ3_9GAMM</name>
<dbReference type="EMBL" id="BMKC01000002">
    <property type="protein sequence ID" value="GGA78824.1"/>
    <property type="molecule type" value="Genomic_DNA"/>
</dbReference>
<dbReference type="Proteomes" id="UP000623419">
    <property type="component" value="Unassembled WGS sequence"/>
</dbReference>
<proteinExistence type="predicted"/>
<evidence type="ECO:0000256" key="1">
    <source>
        <dbReference type="SAM" id="SignalP"/>
    </source>
</evidence>
<accession>A0ABQ1HJZ3</accession>